<dbReference type="PANTHER" id="PTHR33695:SF1">
    <property type="entry name" value="LIPOPROTEIN SIGNAL PEPTIDASE"/>
    <property type="match status" value="1"/>
</dbReference>
<evidence type="ECO:0000256" key="10">
    <source>
        <dbReference type="RuleBase" id="RU000594"/>
    </source>
</evidence>
<dbReference type="NCBIfam" id="TIGR00077">
    <property type="entry name" value="lspA"/>
    <property type="match status" value="1"/>
</dbReference>
<accession>A0A1D3TNX3</accession>
<keyword evidence="5 9" id="KW-0064">Aspartyl protease</keyword>
<feature type="transmembrane region" description="Helical" evidence="9">
    <location>
        <begin position="98"/>
        <end position="114"/>
    </location>
</feature>
<keyword evidence="4 9" id="KW-0812">Transmembrane</keyword>
<evidence type="ECO:0000256" key="7">
    <source>
        <dbReference type="ARBA" id="ARBA00022989"/>
    </source>
</evidence>
<evidence type="ECO:0000256" key="11">
    <source>
        <dbReference type="RuleBase" id="RU004181"/>
    </source>
</evidence>
<dbReference type="RefSeq" id="WP_091228921.1">
    <property type="nucleotide sequence ID" value="NZ_FMKA01000001.1"/>
</dbReference>
<feature type="active site" evidence="9">
    <location>
        <position position="124"/>
    </location>
</feature>
<evidence type="ECO:0000256" key="4">
    <source>
        <dbReference type="ARBA" id="ARBA00022692"/>
    </source>
</evidence>
<keyword evidence="8 9" id="KW-0472">Membrane</keyword>
<dbReference type="PRINTS" id="PR00781">
    <property type="entry name" value="LIPOSIGPTASE"/>
</dbReference>
<keyword evidence="13" id="KW-1185">Reference proteome</keyword>
<comment type="subcellular location">
    <subcellularLocation>
        <location evidence="9">Cell membrane</location>
        <topology evidence="9">Multi-pass membrane protein</topology>
    </subcellularLocation>
</comment>
<keyword evidence="6 9" id="KW-0378">Hydrolase</keyword>
<dbReference type="InterPro" id="IPR001872">
    <property type="entry name" value="Peptidase_A8"/>
</dbReference>
<dbReference type="PANTHER" id="PTHR33695">
    <property type="entry name" value="LIPOPROTEIN SIGNAL PEPTIDASE"/>
    <property type="match status" value="1"/>
</dbReference>
<dbReference type="PROSITE" id="PS51257">
    <property type="entry name" value="PROKAR_LIPOPROTEIN"/>
    <property type="match status" value="1"/>
</dbReference>
<evidence type="ECO:0000256" key="1">
    <source>
        <dbReference type="ARBA" id="ARBA00006139"/>
    </source>
</evidence>
<comment type="similarity">
    <text evidence="1 9 11">Belongs to the peptidase A8 family.</text>
</comment>
<evidence type="ECO:0000256" key="2">
    <source>
        <dbReference type="ARBA" id="ARBA00022475"/>
    </source>
</evidence>
<evidence type="ECO:0000313" key="13">
    <source>
        <dbReference type="Proteomes" id="UP000199315"/>
    </source>
</evidence>
<reference evidence="12 13" key="1">
    <citation type="submission" date="2016-09" db="EMBL/GenBank/DDBJ databases">
        <authorList>
            <person name="Capua I."/>
            <person name="De Benedictis P."/>
            <person name="Joannis T."/>
            <person name="Lombin L.H."/>
            <person name="Cattoli G."/>
        </authorList>
    </citation>
    <scope>NUCLEOTIDE SEQUENCE [LARGE SCALE GENOMIC DNA]</scope>
    <source>
        <strain evidence="12 13">GluBS11</strain>
    </source>
</reference>
<feature type="transmembrane region" description="Helical" evidence="9">
    <location>
        <begin position="7"/>
        <end position="24"/>
    </location>
</feature>
<dbReference type="GO" id="GO:0006508">
    <property type="term" value="P:proteolysis"/>
    <property type="evidence" value="ECO:0007669"/>
    <property type="project" value="UniProtKB-KW"/>
</dbReference>
<keyword evidence="3 9" id="KW-0645">Protease</keyword>
<evidence type="ECO:0000256" key="3">
    <source>
        <dbReference type="ARBA" id="ARBA00022670"/>
    </source>
</evidence>
<gene>
    <name evidence="9" type="primary">lspA</name>
    <name evidence="12" type="ORF">SAMN05421730_1001246</name>
</gene>
<keyword evidence="2 9" id="KW-1003">Cell membrane</keyword>
<feature type="transmembrane region" description="Helical" evidence="9">
    <location>
        <begin position="134"/>
        <end position="158"/>
    </location>
</feature>
<sequence>MKAKNKSLLYNIVGIAGCFLLIVIDQLTKILVVENLKDREPFILIKGVFELQYLENRGAAFGILENQKIFFIISGVIILAGIGYVYTRIPDSRKYMPLRIVSILMAAGAVGNMIDRIRNSYVIDFLYFKLIDFPIFNVADCYVTIAAGLLMVLFLFIYKESDLDFISLKKDRNDD</sequence>
<evidence type="ECO:0000256" key="5">
    <source>
        <dbReference type="ARBA" id="ARBA00022750"/>
    </source>
</evidence>
<feature type="transmembrane region" description="Helical" evidence="9">
    <location>
        <begin position="69"/>
        <end position="86"/>
    </location>
</feature>
<dbReference type="OrthoDB" id="9810259at2"/>
<evidence type="ECO:0000256" key="8">
    <source>
        <dbReference type="ARBA" id="ARBA00023136"/>
    </source>
</evidence>
<dbReference type="STRING" id="1619234.SAMN05421730_1001246"/>
<organism evidence="12 13">
    <name type="scientific">Anaerobium acetethylicum</name>
    <dbReference type="NCBI Taxonomy" id="1619234"/>
    <lineage>
        <taxon>Bacteria</taxon>
        <taxon>Bacillati</taxon>
        <taxon>Bacillota</taxon>
        <taxon>Clostridia</taxon>
        <taxon>Lachnospirales</taxon>
        <taxon>Lachnospiraceae</taxon>
        <taxon>Anaerobium</taxon>
    </lineage>
</organism>
<dbReference type="HAMAP" id="MF_00161">
    <property type="entry name" value="LspA"/>
    <property type="match status" value="1"/>
</dbReference>
<comment type="catalytic activity">
    <reaction evidence="9 10">
        <text>Release of signal peptides from bacterial membrane prolipoproteins. Hydrolyzes -Xaa-Yaa-Zaa-|-(S,diacylglyceryl)Cys-, in which Xaa is hydrophobic (preferably Leu), and Yaa (Ala or Ser) and Zaa (Gly or Ala) have small, neutral side chains.</text>
        <dbReference type="EC" id="3.4.23.36"/>
    </reaction>
</comment>
<proteinExistence type="inferred from homology"/>
<name>A0A1D3TNX3_9FIRM</name>
<comment type="function">
    <text evidence="9 10">This protein specifically catalyzes the removal of signal peptides from prolipoproteins.</text>
</comment>
<dbReference type="EC" id="3.4.23.36" evidence="9"/>
<dbReference type="EMBL" id="FMKA01000001">
    <property type="protein sequence ID" value="SCP95020.1"/>
    <property type="molecule type" value="Genomic_DNA"/>
</dbReference>
<dbReference type="GO" id="GO:0004190">
    <property type="term" value="F:aspartic-type endopeptidase activity"/>
    <property type="evidence" value="ECO:0007669"/>
    <property type="project" value="UniProtKB-UniRule"/>
</dbReference>
<dbReference type="Proteomes" id="UP000199315">
    <property type="component" value="Unassembled WGS sequence"/>
</dbReference>
<keyword evidence="7 9" id="KW-1133">Transmembrane helix</keyword>
<feature type="active site" evidence="9">
    <location>
        <position position="140"/>
    </location>
</feature>
<dbReference type="PROSITE" id="PS00855">
    <property type="entry name" value="SPASE_II"/>
    <property type="match status" value="1"/>
</dbReference>
<protein>
    <recommendedName>
        <fullName evidence="9">Lipoprotein signal peptidase</fullName>
        <ecNumber evidence="9">3.4.23.36</ecNumber>
    </recommendedName>
    <alternativeName>
        <fullName evidence="9">Prolipoprotein signal peptidase</fullName>
    </alternativeName>
    <alternativeName>
        <fullName evidence="9">Signal peptidase II</fullName>
        <shortName evidence="9">SPase II</shortName>
    </alternativeName>
</protein>
<evidence type="ECO:0000256" key="9">
    <source>
        <dbReference type="HAMAP-Rule" id="MF_00161"/>
    </source>
</evidence>
<dbReference type="AlphaFoldDB" id="A0A1D3TNX3"/>
<evidence type="ECO:0000256" key="6">
    <source>
        <dbReference type="ARBA" id="ARBA00022801"/>
    </source>
</evidence>
<evidence type="ECO:0000313" key="12">
    <source>
        <dbReference type="EMBL" id="SCP95020.1"/>
    </source>
</evidence>
<comment type="pathway">
    <text evidence="9">Protein modification; lipoprotein biosynthesis (signal peptide cleavage).</text>
</comment>
<dbReference type="Pfam" id="PF01252">
    <property type="entry name" value="Peptidase_A8"/>
    <property type="match status" value="1"/>
</dbReference>
<dbReference type="GO" id="GO:0005886">
    <property type="term" value="C:plasma membrane"/>
    <property type="evidence" value="ECO:0007669"/>
    <property type="project" value="UniProtKB-SubCell"/>
</dbReference>
<dbReference type="UniPathway" id="UPA00665"/>